<keyword evidence="3" id="KW-0227">DNA damage</keyword>
<evidence type="ECO:0000313" key="8">
    <source>
        <dbReference type="EMBL" id="NHC12661.1"/>
    </source>
</evidence>
<evidence type="ECO:0000256" key="2">
    <source>
        <dbReference type="ARBA" id="ARBA00022759"/>
    </source>
</evidence>
<dbReference type="Gene3D" id="3.40.960.10">
    <property type="entry name" value="VSR Endonuclease"/>
    <property type="match status" value="1"/>
</dbReference>
<dbReference type="GO" id="GO:0004519">
    <property type="term" value="F:endonuclease activity"/>
    <property type="evidence" value="ECO:0007669"/>
    <property type="project" value="UniProtKB-KW"/>
</dbReference>
<dbReference type="CDD" id="cd00221">
    <property type="entry name" value="Vsr"/>
    <property type="match status" value="1"/>
</dbReference>
<keyword evidence="1" id="KW-0540">Nuclease</keyword>
<evidence type="ECO:0000256" key="1">
    <source>
        <dbReference type="ARBA" id="ARBA00022722"/>
    </source>
</evidence>
<organism evidence="8 9">
    <name type="scientific">Motilibacter deserti</name>
    <dbReference type="NCBI Taxonomy" id="2714956"/>
    <lineage>
        <taxon>Bacteria</taxon>
        <taxon>Bacillati</taxon>
        <taxon>Actinomycetota</taxon>
        <taxon>Actinomycetes</taxon>
        <taxon>Motilibacterales</taxon>
        <taxon>Motilibacteraceae</taxon>
        <taxon>Motilibacter</taxon>
    </lineage>
</organism>
<dbReference type="SUPFAM" id="SSF52980">
    <property type="entry name" value="Restriction endonuclease-like"/>
    <property type="match status" value="1"/>
</dbReference>
<evidence type="ECO:0000313" key="9">
    <source>
        <dbReference type="Proteomes" id="UP000800981"/>
    </source>
</evidence>
<keyword evidence="5" id="KW-0234">DNA repair</keyword>
<reference evidence="8 9" key="1">
    <citation type="submission" date="2020-03" db="EMBL/GenBank/DDBJ databases">
        <title>Two novel Motilibacter sp.</title>
        <authorList>
            <person name="Liu S."/>
        </authorList>
    </citation>
    <scope>NUCLEOTIDE SEQUENCE [LARGE SCALE GENOMIC DNA]</scope>
    <source>
        <strain evidence="8 9">E257</strain>
    </source>
</reference>
<keyword evidence="4" id="KW-0378">Hydrolase</keyword>
<feature type="region of interest" description="Disordered" evidence="7">
    <location>
        <begin position="37"/>
        <end position="81"/>
    </location>
</feature>
<evidence type="ECO:0000256" key="5">
    <source>
        <dbReference type="ARBA" id="ARBA00023204"/>
    </source>
</evidence>
<comment type="similarity">
    <text evidence="6">Belongs to the Vsr family.</text>
</comment>
<name>A0ABX0GSE3_9ACTN</name>
<dbReference type="Proteomes" id="UP000800981">
    <property type="component" value="Unassembled WGS sequence"/>
</dbReference>
<gene>
    <name evidence="8" type="ORF">G9H71_02550</name>
</gene>
<keyword evidence="2 8" id="KW-0255">Endonuclease</keyword>
<dbReference type="NCBIfam" id="TIGR00632">
    <property type="entry name" value="vsr"/>
    <property type="match status" value="1"/>
</dbReference>
<proteinExistence type="inferred from homology"/>
<evidence type="ECO:0000256" key="4">
    <source>
        <dbReference type="ARBA" id="ARBA00022801"/>
    </source>
</evidence>
<feature type="compositionally biased region" description="Basic and acidic residues" evidence="7">
    <location>
        <begin position="72"/>
        <end position="81"/>
    </location>
</feature>
<accession>A0ABX0GSE3</accession>
<protein>
    <submittedName>
        <fullName evidence="8">Very short patch repair endonuclease</fullName>
    </submittedName>
</protein>
<dbReference type="EMBL" id="JAANNP010000001">
    <property type="protein sequence ID" value="NHC12661.1"/>
    <property type="molecule type" value="Genomic_DNA"/>
</dbReference>
<dbReference type="InterPro" id="IPR011335">
    <property type="entry name" value="Restrct_endonuc-II-like"/>
</dbReference>
<evidence type="ECO:0000256" key="6">
    <source>
        <dbReference type="ARBA" id="ARBA00029466"/>
    </source>
</evidence>
<dbReference type="InterPro" id="IPR004603">
    <property type="entry name" value="DNA_mismatch_endonuc_vsr"/>
</dbReference>
<comment type="caution">
    <text evidence="8">The sequence shown here is derived from an EMBL/GenBank/DDBJ whole genome shotgun (WGS) entry which is preliminary data.</text>
</comment>
<dbReference type="Pfam" id="PF03852">
    <property type="entry name" value="Vsr"/>
    <property type="match status" value="1"/>
</dbReference>
<evidence type="ECO:0000256" key="3">
    <source>
        <dbReference type="ARBA" id="ARBA00022763"/>
    </source>
</evidence>
<sequence length="206" mass="24083">MRHRRRRVEQVFVRSSSSCQTTRACARTFVTVNDSVSSGADRRARARQRAYERGVYPAPQSPGRSRNMQANRRRDTRPEQGLRRALHAAGYRFRVDYRLDLGDLRVRPDVVFPRVKVAIFVDGCFWHACPEHGRPPTTNTWYWNPKLRRNQNRDELVTGTLQAHGWLVLRFWEHEALVEVVERTSAVLAERYAELAHPRHRTAAVR</sequence>
<keyword evidence="9" id="KW-1185">Reference proteome</keyword>
<evidence type="ECO:0000256" key="7">
    <source>
        <dbReference type="SAM" id="MobiDB-lite"/>
    </source>
</evidence>